<name>A0A914S688_PAREQ</name>
<evidence type="ECO:0000313" key="3">
    <source>
        <dbReference type="Proteomes" id="UP000887564"/>
    </source>
</evidence>
<dbReference type="AlphaFoldDB" id="A0A914S688"/>
<dbReference type="WBParaSite" id="PEQ_0001417801-mRNA-1">
    <property type="protein sequence ID" value="PEQ_0001417801-mRNA-1"/>
    <property type="gene ID" value="PEQ_0001417801"/>
</dbReference>
<dbReference type="InterPro" id="IPR048369">
    <property type="entry name" value="COG6_C"/>
</dbReference>
<reference evidence="4" key="1">
    <citation type="submission" date="2022-11" db="UniProtKB">
        <authorList>
            <consortium name="WormBaseParasite"/>
        </authorList>
    </citation>
    <scope>IDENTIFICATION</scope>
</reference>
<sequence>MLGLCSILTVVDWRWISIGTGSMMDMTFADAFLFAHAGCFSMPVGVLVQSIAAMQDREVLFKYAIEEYTTARRNYIVRAYIDALTRGGYVLWDLSSKCALKVGMEKESGGCGLLRMNV</sequence>
<dbReference type="PANTHER" id="PTHR21506">
    <property type="entry name" value="COMPONENT OF OLIGOMERIC GOLGI COMPLEX 6"/>
    <property type="match status" value="1"/>
</dbReference>
<keyword evidence="1" id="KW-1133">Transmembrane helix</keyword>
<keyword evidence="3" id="KW-1185">Reference proteome</keyword>
<organism evidence="3 4">
    <name type="scientific">Parascaris equorum</name>
    <name type="common">Equine roundworm</name>
    <dbReference type="NCBI Taxonomy" id="6256"/>
    <lineage>
        <taxon>Eukaryota</taxon>
        <taxon>Metazoa</taxon>
        <taxon>Ecdysozoa</taxon>
        <taxon>Nematoda</taxon>
        <taxon>Chromadorea</taxon>
        <taxon>Rhabditida</taxon>
        <taxon>Spirurina</taxon>
        <taxon>Ascaridomorpha</taxon>
        <taxon>Ascaridoidea</taxon>
        <taxon>Ascarididae</taxon>
        <taxon>Parascaris</taxon>
    </lineage>
</organism>
<feature type="transmembrane region" description="Helical" evidence="1">
    <location>
        <begin position="31"/>
        <end position="52"/>
    </location>
</feature>
<proteinExistence type="predicted"/>
<dbReference type="PANTHER" id="PTHR21506:SF0">
    <property type="entry name" value="CONSERVED OLIGOMERIC GOLGI COMPLEX SUBUNIT 6"/>
    <property type="match status" value="1"/>
</dbReference>
<keyword evidence="1" id="KW-0812">Transmembrane</keyword>
<feature type="domain" description="Conserved Oligomeric Golgi complex subunit 6 C-terminal" evidence="2">
    <location>
        <begin position="47"/>
        <end position="87"/>
    </location>
</feature>
<accession>A0A914S688</accession>
<dbReference type="Proteomes" id="UP000887564">
    <property type="component" value="Unplaced"/>
</dbReference>
<keyword evidence="1" id="KW-0472">Membrane</keyword>
<evidence type="ECO:0000259" key="2">
    <source>
        <dbReference type="Pfam" id="PF20653"/>
    </source>
</evidence>
<dbReference type="InterPro" id="IPR010490">
    <property type="entry name" value="COG6"/>
</dbReference>
<dbReference type="Pfam" id="PF20653">
    <property type="entry name" value="COG6_C"/>
    <property type="match status" value="1"/>
</dbReference>
<dbReference type="GO" id="GO:0006891">
    <property type="term" value="P:intra-Golgi vesicle-mediated transport"/>
    <property type="evidence" value="ECO:0007669"/>
    <property type="project" value="InterPro"/>
</dbReference>
<protein>
    <submittedName>
        <fullName evidence="4">Conserved oligomeric Golgi complex subunit 6</fullName>
    </submittedName>
</protein>
<evidence type="ECO:0000313" key="4">
    <source>
        <dbReference type="WBParaSite" id="PEQ_0001417801-mRNA-1"/>
    </source>
</evidence>
<dbReference type="GO" id="GO:0017119">
    <property type="term" value="C:Golgi transport complex"/>
    <property type="evidence" value="ECO:0007669"/>
    <property type="project" value="InterPro"/>
</dbReference>
<evidence type="ECO:0000256" key="1">
    <source>
        <dbReference type="SAM" id="Phobius"/>
    </source>
</evidence>